<feature type="compositionally biased region" description="Basic and acidic residues" evidence="1">
    <location>
        <begin position="46"/>
        <end position="55"/>
    </location>
</feature>
<reference evidence="2" key="1">
    <citation type="journal article" date="2007" name="Microbiology">
        <title>Comparative analysis of the Corynebacterium glutamicum group and complete genome sequence of strain R.</title>
        <authorList>
            <person name="Yukawa H."/>
            <person name="Omumasaba C.A."/>
            <person name="Nonaka H."/>
            <person name="Kos P."/>
            <person name="Okai N."/>
            <person name="Suzuki N."/>
            <person name="Suda M."/>
            <person name="Tsuge Y."/>
            <person name="Watanabe J."/>
            <person name="Ikeda Y."/>
            <person name="Vertes A.A."/>
            <person name="Inui M."/>
        </authorList>
    </citation>
    <scope>NUCLEOTIDE SEQUENCE</scope>
    <source>
        <strain evidence="2">R</strain>
    </source>
</reference>
<dbReference type="EMBL" id="AP009044">
    <property type="protein sequence ID" value="BAF55387.1"/>
    <property type="molecule type" value="Genomic_DNA"/>
</dbReference>
<organism evidence="2">
    <name type="scientific">Corynebacterium glutamicum (strain R)</name>
    <dbReference type="NCBI Taxonomy" id="340322"/>
    <lineage>
        <taxon>Bacteria</taxon>
        <taxon>Bacillati</taxon>
        <taxon>Actinomycetota</taxon>
        <taxon>Actinomycetes</taxon>
        <taxon>Mycobacteriales</taxon>
        <taxon>Corynebacteriaceae</taxon>
        <taxon>Corynebacterium</taxon>
    </lineage>
</organism>
<feature type="region of interest" description="Disordered" evidence="1">
    <location>
        <begin position="41"/>
        <end position="74"/>
    </location>
</feature>
<name>A0AB72VDA9_CORGB</name>
<dbReference type="AlphaFoldDB" id="A0AB72VDA9"/>
<proteinExistence type="predicted"/>
<gene>
    <name evidence="2" type="ordered locus">cgR_5045</name>
</gene>
<dbReference type="Proteomes" id="UP000006698">
    <property type="component" value="Chromosome"/>
</dbReference>
<evidence type="ECO:0000256" key="1">
    <source>
        <dbReference type="SAM" id="MobiDB-lite"/>
    </source>
</evidence>
<protein>
    <submittedName>
        <fullName evidence="2">Uncharacterized protein</fullName>
    </submittedName>
</protein>
<dbReference type="KEGG" id="cgt:cgR_5045"/>
<sequence length="91" mass="10124">MEWSTLITVTEQDTWLRRLRRGRGFAGDKLSASWNLSLTTCSGQGDTHRTRRLLEPEPQTESGDRKAFTASPPPLMTTLSSMLNSACTNVP</sequence>
<accession>A0AB72VDA9</accession>
<evidence type="ECO:0000313" key="2">
    <source>
        <dbReference type="EMBL" id="BAF55387.1"/>
    </source>
</evidence>